<evidence type="ECO:0000313" key="2">
    <source>
        <dbReference type="Proteomes" id="UP000039324"/>
    </source>
</evidence>
<dbReference type="SUPFAM" id="SSF88697">
    <property type="entry name" value="PUA domain-like"/>
    <property type="match status" value="1"/>
</dbReference>
<evidence type="ECO:0008006" key="3">
    <source>
        <dbReference type="Google" id="ProtNLM"/>
    </source>
</evidence>
<name>A0A0G4IQZ7_PLABS</name>
<protein>
    <recommendedName>
        <fullName evidence="3">EVE domain-containing protein</fullName>
    </recommendedName>
</protein>
<proteinExistence type="predicted"/>
<accession>A0A0G4IQZ7</accession>
<dbReference type="EMBL" id="CDSF01000080">
    <property type="protein sequence ID" value="CEO97788.1"/>
    <property type="molecule type" value="Genomic_DNA"/>
</dbReference>
<dbReference type="Proteomes" id="UP000039324">
    <property type="component" value="Unassembled WGS sequence"/>
</dbReference>
<organism evidence="1 2">
    <name type="scientific">Plasmodiophora brassicae</name>
    <name type="common">Clubroot disease agent</name>
    <dbReference type="NCBI Taxonomy" id="37360"/>
    <lineage>
        <taxon>Eukaryota</taxon>
        <taxon>Sar</taxon>
        <taxon>Rhizaria</taxon>
        <taxon>Endomyxa</taxon>
        <taxon>Phytomyxea</taxon>
        <taxon>Plasmodiophorida</taxon>
        <taxon>Plasmodiophoridae</taxon>
        <taxon>Plasmodiophora</taxon>
    </lineage>
</organism>
<sequence length="162" mass="18691">MFSALSWRYFVALVTHEEAQVCRAGGYVQYAPNYYGDLLHRNDWVAVYAGRETRDRSSGWVRRFTGVGQVADFAPTPVVGQCEYRYALKYIDAEPVPMARIARHLSFIAQGIDWGDNFHLPEHGLILVTPREFDIIAVSMKADPRWSFDKEYQRIHRVPGHE</sequence>
<reference evidence="1 2" key="1">
    <citation type="submission" date="2015-02" db="EMBL/GenBank/DDBJ databases">
        <authorList>
            <person name="Chooi Y.-H."/>
        </authorList>
    </citation>
    <scope>NUCLEOTIDE SEQUENCE [LARGE SCALE GENOMIC DNA]</scope>
    <source>
        <strain evidence="1">E3</strain>
    </source>
</reference>
<dbReference type="Gene3D" id="3.10.590.10">
    <property type="entry name" value="ph1033 like domains"/>
    <property type="match status" value="1"/>
</dbReference>
<dbReference type="AlphaFoldDB" id="A0A0G4IQZ7"/>
<gene>
    <name evidence="1" type="ORF">PBRA_005902</name>
</gene>
<keyword evidence="2" id="KW-1185">Reference proteome</keyword>
<dbReference type="InterPro" id="IPR015947">
    <property type="entry name" value="PUA-like_sf"/>
</dbReference>
<evidence type="ECO:0000313" key="1">
    <source>
        <dbReference type="EMBL" id="CEO97788.1"/>
    </source>
</evidence>